<keyword evidence="3" id="KW-1185">Reference proteome</keyword>
<protein>
    <submittedName>
        <fullName evidence="2">Uncharacterized protein</fullName>
    </submittedName>
</protein>
<gene>
    <name evidence="2" type="ORF">V1478_008246</name>
</gene>
<evidence type="ECO:0000313" key="2">
    <source>
        <dbReference type="EMBL" id="KAL2725573.1"/>
    </source>
</evidence>
<feature type="region of interest" description="Disordered" evidence="1">
    <location>
        <begin position="1"/>
        <end position="48"/>
    </location>
</feature>
<sequence>MRRRDLQRGERMRREKRNEEKEEDEEEEEEEELVKGGEGPSAAGAEFKELGARKNVGYSYSSSLPRRTSANRSGLRSSTMISIGVPFFLLLGVYSERGDANVRHVRECCRCEGSSFGRVRGGQGPTKGDRKWQEENARALPGGCRLLREVLYESRIPPCLLQANSKVYHLGIPST</sequence>
<feature type="compositionally biased region" description="Basic and acidic residues" evidence="1">
    <location>
        <begin position="1"/>
        <end position="20"/>
    </location>
</feature>
<organism evidence="2 3">
    <name type="scientific">Vespula squamosa</name>
    <name type="common">Southern yellow jacket</name>
    <name type="synonym">Wasp</name>
    <dbReference type="NCBI Taxonomy" id="30214"/>
    <lineage>
        <taxon>Eukaryota</taxon>
        <taxon>Metazoa</taxon>
        <taxon>Ecdysozoa</taxon>
        <taxon>Arthropoda</taxon>
        <taxon>Hexapoda</taxon>
        <taxon>Insecta</taxon>
        <taxon>Pterygota</taxon>
        <taxon>Neoptera</taxon>
        <taxon>Endopterygota</taxon>
        <taxon>Hymenoptera</taxon>
        <taxon>Apocrita</taxon>
        <taxon>Aculeata</taxon>
        <taxon>Vespoidea</taxon>
        <taxon>Vespidae</taxon>
        <taxon>Vespinae</taxon>
        <taxon>Vespula</taxon>
    </lineage>
</organism>
<comment type="caution">
    <text evidence="2">The sequence shown here is derived from an EMBL/GenBank/DDBJ whole genome shotgun (WGS) entry which is preliminary data.</text>
</comment>
<accession>A0ABD2AY98</accession>
<dbReference type="Proteomes" id="UP001607302">
    <property type="component" value="Unassembled WGS sequence"/>
</dbReference>
<reference evidence="2 3" key="1">
    <citation type="journal article" date="2024" name="Ann. Entomol. Soc. Am.">
        <title>Genomic analyses of the southern and eastern yellowjacket wasps (Hymenoptera: Vespidae) reveal evolutionary signatures of social life.</title>
        <authorList>
            <person name="Catto M.A."/>
            <person name="Caine P.B."/>
            <person name="Orr S.E."/>
            <person name="Hunt B.G."/>
            <person name="Goodisman M.A.D."/>
        </authorList>
    </citation>
    <scope>NUCLEOTIDE SEQUENCE [LARGE SCALE GENOMIC DNA]</scope>
    <source>
        <strain evidence="2">233</strain>
        <tissue evidence="2">Head and thorax</tissue>
    </source>
</reference>
<feature type="compositionally biased region" description="Acidic residues" evidence="1">
    <location>
        <begin position="21"/>
        <end position="32"/>
    </location>
</feature>
<dbReference type="EMBL" id="JAUDFV010000138">
    <property type="protein sequence ID" value="KAL2725573.1"/>
    <property type="molecule type" value="Genomic_DNA"/>
</dbReference>
<proteinExistence type="predicted"/>
<evidence type="ECO:0000256" key="1">
    <source>
        <dbReference type="SAM" id="MobiDB-lite"/>
    </source>
</evidence>
<name>A0ABD2AY98_VESSQ</name>
<dbReference type="AlphaFoldDB" id="A0ABD2AY98"/>
<evidence type="ECO:0000313" key="3">
    <source>
        <dbReference type="Proteomes" id="UP001607302"/>
    </source>
</evidence>